<name>A0ACC2L6S4_PERAE</name>
<sequence length="717" mass="78169">MESKLRFGVLFEEWKPYLVMSSLAGLLPAVYMILVQSLLSNGINGLVLLVYQHFIATVFLFALAFFFEKGKRPPLTLEIVCYSFLLGFLQVTLCQLFLTLSLGFIGATFQSVAMNTNTAVIFVLAVIFKVERLRFWSIHGQAKIWGVVVSAVGSTVMVMWTGPALLPLLTTSKASHDKTIGATMLSLAVLSGASWNLLMGHVGRKYPADLSLSAMMSFFGTIQTASIAAFFVTRESWHLKLEGGLVLLGIFYGGIAMTGLLSYSLTWCIRKKGSVFTSAFSPLVVVFSFLLETAVLKKRPHLGSIIGGVLVVFGLYLLLWGKANENKKEAKPCKGSDKGGNNRQPPATSCFPYFWFSRFLLPKSNPTQTQTPLFAWISSLLSFSWIGFGSPRGMRGRGNFGESECVITERFIFFLVSVVSISDLWVSTGAMGYLNPVLSTSGAQVEDSPVSGGGLSQNAKFSYGYASSPGKRSSMEDFYETRIDGVDGEIVGLFGVFDGHGGARAAEYVKQNLFSNLIRHPKFISDTKSAIADAYNHTDSEFLKSENSQNRDAGSTASTAILVGDRLLVANVGDSRAVICRGGNAIAASRDHKPDQTDERQRIEDAGGFVMWAGTWRVGGVLAVSRAFGDRLLKQYVVADPEIQEEVIDNSLEFLILASDGLWDVVTNEEAVSMIKSIEDPEEAAKRLMQEAYQRGSADNITCVVVRFLAGQGEGTQ</sequence>
<dbReference type="Proteomes" id="UP001234297">
    <property type="component" value="Chromosome 7"/>
</dbReference>
<accession>A0ACC2L6S4</accession>
<proteinExistence type="predicted"/>
<keyword evidence="2" id="KW-1185">Reference proteome</keyword>
<evidence type="ECO:0000313" key="1">
    <source>
        <dbReference type="EMBL" id="KAJ8628940.1"/>
    </source>
</evidence>
<comment type="caution">
    <text evidence="1">The sequence shown here is derived from an EMBL/GenBank/DDBJ whole genome shotgun (WGS) entry which is preliminary data.</text>
</comment>
<gene>
    <name evidence="1" type="ORF">MRB53_022263</name>
</gene>
<organism evidence="1 2">
    <name type="scientific">Persea americana</name>
    <name type="common">Avocado</name>
    <dbReference type="NCBI Taxonomy" id="3435"/>
    <lineage>
        <taxon>Eukaryota</taxon>
        <taxon>Viridiplantae</taxon>
        <taxon>Streptophyta</taxon>
        <taxon>Embryophyta</taxon>
        <taxon>Tracheophyta</taxon>
        <taxon>Spermatophyta</taxon>
        <taxon>Magnoliopsida</taxon>
        <taxon>Magnoliidae</taxon>
        <taxon>Laurales</taxon>
        <taxon>Lauraceae</taxon>
        <taxon>Persea</taxon>
    </lineage>
</organism>
<reference evidence="1 2" key="1">
    <citation type="journal article" date="2022" name="Hortic Res">
        <title>A haplotype resolved chromosomal level avocado genome allows analysis of novel avocado genes.</title>
        <authorList>
            <person name="Nath O."/>
            <person name="Fletcher S.J."/>
            <person name="Hayward A."/>
            <person name="Shaw L.M."/>
            <person name="Masouleh A.K."/>
            <person name="Furtado A."/>
            <person name="Henry R.J."/>
            <person name="Mitter N."/>
        </authorList>
    </citation>
    <scope>NUCLEOTIDE SEQUENCE [LARGE SCALE GENOMIC DNA]</scope>
    <source>
        <strain evidence="2">cv. Hass</strain>
    </source>
</reference>
<evidence type="ECO:0000313" key="2">
    <source>
        <dbReference type="Proteomes" id="UP001234297"/>
    </source>
</evidence>
<dbReference type="EMBL" id="CM056815">
    <property type="protein sequence ID" value="KAJ8628940.1"/>
    <property type="molecule type" value="Genomic_DNA"/>
</dbReference>
<protein>
    <submittedName>
        <fullName evidence="1">Uncharacterized protein</fullName>
    </submittedName>
</protein>